<dbReference type="NCBIfam" id="NF010109">
    <property type="entry name" value="PRK13582.1"/>
    <property type="match status" value="1"/>
</dbReference>
<feature type="binding site" evidence="11">
    <location>
        <position position="132"/>
    </location>
    <ligand>
        <name>substrate</name>
    </ligand>
</feature>
<evidence type="ECO:0000256" key="3">
    <source>
        <dbReference type="ARBA" id="ARBA00022605"/>
    </source>
</evidence>
<feature type="binding site" evidence="11">
    <location>
        <position position="154"/>
    </location>
    <ligand>
        <name>substrate</name>
    </ligand>
</feature>
<comment type="catalytic activity">
    <reaction evidence="9">
        <text>O-phospho-D-serine + H2O = D-serine + phosphate</text>
        <dbReference type="Rhea" id="RHEA:24873"/>
        <dbReference type="ChEBI" id="CHEBI:15377"/>
        <dbReference type="ChEBI" id="CHEBI:35247"/>
        <dbReference type="ChEBI" id="CHEBI:43474"/>
        <dbReference type="ChEBI" id="CHEBI:58680"/>
        <dbReference type="EC" id="3.1.3.3"/>
    </reaction>
</comment>
<evidence type="ECO:0000256" key="1">
    <source>
        <dbReference type="ARBA" id="ARBA00005135"/>
    </source>
</evidence>
<dbReference type="Gene3D" id="3.90.1470.10">
    <property type="entry name" value="thrh gene product, domain 2"/>
    <property type="match status" value="1"/>
</dbReference>
<evidence type="ECO:0000256" key="9">
    <source>
        <dbReference type="ARBA" id="ARBA00048523"/>
    </source>
</evidence>
<dbReference type="AlphaFoldDB" id="A0A520MW01"/>
<evidence type="ECO:0000256" key="7">
    <source>
        <dbReference type="ARBA" id="ARBA00023299"/>
    </source>
</evidence>
<feature type="active site" description="Nucleophile" evidence="10">
    <location>
        <position position="7"/>
    </location>
</feature>
<organism evidence="13 14">
    <name type="scientific">SAR86 cluster bacterium</name>
    <dbReference type="NCBI Taxonomy" id="2030880"/>
    <lineage>
        <taxon>Bacteria</taxon>
        <taxon>Pseudomonadati</taxon>
        <taxon>Pseudomonadota</taxon>
        <taxon>Gammaproteobacteria</taxon>
        <taxon>SAR86 cluster</taxon>
    </lineage>
</organism>
<name>A0A520MW01_9GAMM</name>
<dbReference type="InterPro" id="IPR011863">
    <property type="entry name" value="HSK-PSP"/>
</dbReference>
<evidence type="ECO:0000313" key="14">
    <source>
        <dbReference type="Proteomes" id="UP000315498"/>
    </source>
</evidence>
<dbReference type="Gene3D" id="3.40.50.1000">
    <property type="entry name" value="HAD superfamily/HAD-like"/>
    <property type="match status" value="1"/>
</dbReference>
<evidence type="ECO:0000256" key="6">
    <source>
        <dbReference type="ARBA" id="ARBA00022842"/>
    </source>
</evidence>
<dbReference type="SUPFAM" id="SSF56784">
    <property type="entry name" value="HAD-like"/>
    <property type="match status" value="1"/>
</dbReference>
<accession>A0A520MW01</accession>
<dbReference type="GO" id="GO:0005737">
    <property type="term" value="C:cytoplasm"/>
    <property type="evidence" value="ECO:0007669"/>
    <property type="project" value="TreeGrafter"/>
</dbReference>
<evidence type="ECO:0000256" key="5">
    <source>
        <dbReference type="ARBA" id="ARBA00022801"/>
    </source>
</evidence>
<keyword evidence="3" id="KW-0028">Amino-acid biosynthesis</keyword>
<dbReference type="InterPro" id="IPR036412">
    <property type="entry name" value="HAD-like_sf"/>
</dbReference>
<evidence type="ECO:0000256" key="2">
    <source>
        <dbReference type="ARBA" id="ARBA00012640"/>
    </source>
</evidence>
<dbReference type="EMBL" id="SHBG01000005">
    <property type="protein sequence ID" value="RZO25385.1"/>
    <property type="molecule type" value="Genomic_DNA"/>
</dbReference>
<reference evidence="13 14" key="1">
    <citation type="submission" date="2019-02" db="EMBL/GenBank/DDBJ databases">
        <title>Prokaryotic population dynamics and viral predation in marine succession experiment using metagenomics: the confinement effect.</title>
        <authorList>
            <person name="Haro-Moreno J.M."/>
            <person name="Rodriguez-Valera F."/>
            <person name="Lopez-Perez M."/>
        </authorList>
    </citation>
    <scope>NUCLEOTIDE SEQUENCE [LARGE SCALE GENOMIC DNA]</scope>
    <source>
        <strain evidence="13">MED-G161</strain>
    </source>
</reference>
<gene>
    <name evidence="13" type="primary">thrH</name>
    <name evidence="13" type="ORF">EVA94_00910</name>
</gene>
<evidence type="ECO:0000256" key="8">
    <source>
        <dbReference type="ARBA" id="ARBA00048138"/>
    </source>
</evidence>
<dbReference type="GO" id="GO:0016740">
    <property type="term" value="F:transferase activity"/>
    <property type="evidence" value="ECO:0007669"/>
    <property type="project" value="UniProtKB-KW"/>
</dbReference>
<evidence type="ECO:0000256" key="4">
    <source>
        <dbReference type="ARBA" id="ARBA00022723"/>
    </source>
</evidence>
<feature type="binding site" evidence="12">
    <location>
        <position position="7"/>
    </location>
    <ligand>
        <name>Mg(2+)</name>
        <dbReference type="ChEBI" id="CHEBI:18420"/>
    </ligand>
</feature>
<dbReference type="GO" id="GO:0006564">
    <property type="term" value="P:L-serine biosynthetic process"/>
    <property type="evidence" value="ECO:0007669"/>
    <property type="project" value="UniProtKB-KW"/>
</dbReference>
<dbReference type="InterPro" id="IPR050582">
    <property type="entry name" value="HAD-like_SerB"/>
</dbReference>
<dbReference type="GO" id="GO:0036424">
    <property type="term" value="F:L-phosphoserine phosphatase activity"/>
    <property type="evidence" value="ECO:0007669"/>
    <property type="project" value="TreeGrafter"/>
</dbReference>
<feature type="binding site" evidence="11">
    <location>
        <begin position="90"/>
        <end position="91"/>
    </location>
    <ligand>
        <name>substrate</name>
    </ligand>
</feature>
<dbReference type="NCBIfam" id="TIGR02137">
    <property type="entry name" value="HSK-PSP"/>
    <property type="match status" value="1"/>
</dbReference>
<dbReference type="Pfam" id="PF12710">
    <property type="entry name" value="HAD"/>
    <property type="match status" value="1"/>
</dbReference>
<keyword evidence="4" id="KW-0479">Metal-binding</keyword>
<sequence length="202" mass="23143">MEIVCLDMEGTLTPEIWERVAFDTGIEELGQTTRDIPSYEELMDMRLKIMLEKGVKLSDVQKAASALDLLPGALDFVNNLRQNFQVVILSDTFHDIAKPLMEKLGFPFLLCHNLEIRNDEIISYKLRHSKAKKQAIESFQNMGYRCFAAGDSHNDIQMFEVATKGFFINAPENISSKYPNINSFHNYNDLEKEILLNSVFVE</sequence>
<dbReference type="NCBIfam" id="TIGR01488">
    <property type="entry name" value="HAD-SF-IB"/>
    <property type="match status" value="1"/>
</dbReference>
<dbReference type="PANTHER" id="PTHR43344">
    <property type="entry name" value="PHOSPHOSERINE PHOSPHATASE"/>
    <property type="match status" value="1"/>
</dbReference>
<dbReference type="PANTHER" id="PTHR43344:SF2">
    <property type="entry name" value="PHOSPHOSERINE PHOSPHATASE"/>
    <property type="match status" value="1"/>
</dbReference>
<evidence type="ECO:0000256" key="11">
    <source>
        <dbReference type="PIRSR" id="PIRSR611863-2"/>
    </source>
</evidence>
<proteinExistence type="predicted"/>
<keyword evidence="5" id="KW-0378">Hydrolase</keyword>
<keyword evidence="13" id="KW-0808">Transferase</keyword>
<feature type="binding site" evidence="12">
    <location>
        <position position="9"/>
    </location>
    <ligand>
        <name>Mg(2+)</name>
        <dbReference type="ChEBI" id="CHEBI:18420"/>
    </ligand>
</feature>
<feature type="binding site" evidence="12">
    <location>
        <position position="151"/>
    </location>
    <ligand>
        <name>Mg(2+)</name>
        <dbReference type="ChEBI" id="CHEBI:18420"/>
    </ligand>
</feature>
<protein>
    <recommendedName>
        <fullName evidence="2">phosphoserine phosphatase</fullName>
        <ecNumber evidence="2">3.1.3.3</ecNumber>
    </recommendedName>
</protein>
<dbReference type="Proteomes" id="UP000315498">
    <property type="component" value="Unassembled WGS sequence"/>
</dbReference>
<comment type="caution">
    <text evidence="13">The sequence shown here is derived from an EMBL/GenBank/DDBJ whole genome shotgun (WGS) entry which is preliminary data.</text>
</comment>
<dbReference type="GO" id="GO:0000287">
    <property type="term" value="F:magnesium ion binding"/>
    <property type="evidence" value="ECO:0007669"/>
    <property type="project" value="TreeGrafter"/>
</dbReference>
<comment type="cofactor">
    <cofactor evidence="12">
        <name>Mg(2+)</name>
        <dbReference type="ChEBI" id="CHEBI:18420"/>
    </cofactor>
    <text evidence="12">Binds 1 Mg(2+) ion per subunit.</text>
</comment>
<comment type="catalytic activity">
    <reaction evidence="8">
        <text>O-phospho-L-serine + H2O = L-serine + phosphate</text>
        <dbReference type="Rhea" id="RHEA:21208"/>
        <dbReference type="ChEBI" id="CHEBI:15377"/>
        <dbReference type="ChEBI" id="CHEBI:33384"/>
        <dbReference type="ChEBI" id="CHEBI:43474"/>
        <dbReference type="ChEBI" id="CHEBI:57524"/>
        <dbReference type="EC" id="3.1.3.3"/>
    </reaction>
</comment>
<evidence type="ECO:0000256" key="10">
    <source>
        <dbReference type="PIRSR" id="PIRSR611863-1"/>
    </source>
</evidence>
<evidence type="ECO:0000313" key="13">
    <source>
        <dbReference type="EMBL" id="RZO25385.1"/>
    </source>
</evidence>
<feature type="binding site" evidence="11">
    <location>
        <position position="46"/>
    </location>
    <ligand>
        <name>substrate</name>
    </ligand>
</feature>
<dbReference type="InterPro" id="IPR023214">
    <property type="entry name" value="HAD_sf"/>
</dbReference>
<dbReference type="EC" id="3.1.3.3" evidence="2"/>
<evidence type="ECO:0000256" key="12">
    <source>
        <dbReference type="PIRSR" id="PIRSR611863-3"/>
    </source>
</evidence>
<feature type="active site" description="Proton donor" evidence="10">
    <location>
        <position position="9"/>
    </location>
</feature>
<feature type="binding site" evidence="11">
    <location>
        <position position="15"/>
    </location>
    <ligand>
        <name>substrate</name>
    </ligand>
</feature>
<comment type="pathway">
    <text evidence="1">Amino-acid biosynthesis; L-serine biosynthesis; L-serine from 3-phospho-D-glycerate: step 3/3.</text>
</comment>
<keyword evidence="6" id="KW-0460">Magnesium</keyword>
<keyword evidence="7" id="KW-0718">Serine biosynthesis</keyword>